<reference evidence="2 3" key="1">
    <citation type="journal article" date="2016" name="Mol. Biol. Evol.">
        <title>Comparative Genomics of Early-Diverging Mushroom-Forming Fungi Provides Insights into the Origins of Lignocellulose Decay Capabilities.</title>
        <authorList>
            <person name="Nagy L.G."/>
            <person name="Riley R."/>
            <person name="Tritt A."/>
            <person name="Adam C."/>
            <person name="Daum C."/>
            <person name="Floudas D."/>
            <person name="Sun H."/>
            <person name="Yadav J.S."/>
            <person name="Pangilinan J."/>
            <person name="Larsson K.H."/>
            <person name="Matsuura K."/>
            <person name="Barry K."/>
            <person name="Labutti K."/>
            <person name="Kuo R."/>
            <person name="Ohm R.A."/>
            <person name="Bhattacharya S.S."/>
            <person name="Shirouzu T."/>
            <person name="Yoshinaga Y."/>
            <person name="Martin F.M."/>
            <person name="Grigoriev I.V."/>
            <person name="Hibbett D.S."/>
        </authorList>
    </citation>
    <scope>NUCLEOTIDE SEQUENCE [LARGE SCALE GENOMIC DNA]</scope>
    <source>
        <strain evidence="2 3">HHB9708</strain>
    </source>
</reference>
<evidence type="ECO:0000256" key="1">
    <source>
        <dbReference type="SAM" id="MobiDB-lite"/>
    </source>
</evidence>
<evidence type="ECO:0000313" key="2">
    <source>
        <dbReference type="EMBL" id="KZS87576.1"/>
    </source>
</evidence>
<feature type="compositionally biased region" description="Pro residues" evidence="1">
    <location>
        <begin position="48"/>
        <end position="60"/>
    </location>
</feature>
<keyword evidence="3" id="KW-1185">Reference proteome</keyword>
<dbReference type="Proteomes" id="UP000076722">
    <property type="component" value="Unassembled WGS sequence"/>
</dbReference>
<feature type="compositionally biased region" description="Low complexity" evidence="1">
    <location>
        <begin position="37"/>
        <end position="47"/>
    </location>
</feature>
<evidence type="ECO:0000313" key="3">
    <source>
        <dbReference type="Proteomes" id="UP000076722"/>
    </source>
</evidence>
<dbReference type="AlphaFoldDB" id="A0A164NCE5"/>
<organism evidence="2 3">
    <name type="scientific">Sistotremastrum niveocremeum HHB9708</name>
    <dbReference type="NCBI Taxonomy" id="1314777"/>
    <lineage>
        <taxon>Eukaryota</taxon>
        <taxon>Fungi</taxon>
        <taxon>Dikarya</taxon>
        <taxon>Basidiomycota</taxon>
        <taxon>Agaricomycotina</taxon>
        <taxon>Agaricomycetes</taxon>
        <taxon>Sistotremastrales</taxon>
        <taxon>Sistotremastraceae</taxon>
        <taxon>Sertulicium</taxon>
        <taxon>Sertulicium niveocremeum</taxon>
    </lineage>
</organism>
<feature type="region of interest" description="Disordered" evidence="1">
    <location>
        <begin position="1"/>
        <end position="65"/>
    </location>
</feature>
<dbReference type="EMBL" id="KV419447">
    <property type="protein sequence ID" value="KZS87576.1"/>
    <property type="molecule type" value="Genomic_DNA"/>
</dbReference>
<feature type="region of interest" description="Disordered" evidence="1">
    <location>
        <begin position="78"/>
        <end position="128"/>
    </location>
</feature>
<protein>
    <submittedName>
        <fullName evidence="2">Uncharacterized protein</fullName>
    </submittedName>
</protein>
<accession>A0A164NCE5</accession>
<gene>
    <name evidence="2" type="ORF">SISNIDRAFT_490927</name>
</gene>
<sequence length="139" mass="14972">MGKDLRRVRSHDGCPPYDAAHPKRILRLAISRDSVRASSSQAHSAPSSPLPVTAPPPSPAPSEADLTLIINNPFELLSIDEPMEPPMEPNTQQNAPPAPEPIEPAPAPPASPVRPRATSHPCLPSKDLRRATHLRGILY</sequence>
<proteinExistence type="predicted"/>
<name>A0A164NCE5_9AGAM</name>
<feature type="compositionally biased region" description="Pro residues" evidence="1">
    <location>
        <begin position="96"/>
        <end position="112"/>
    </location>
</feature>
<feature type="compositionally biased region" description="Basic and acidic residues" evidence="1">
    <location>
        <begin position="1"/>
        <end position="12"/>
    </location>
</feature>